<gene>
    <name evidence="1" type="ORF">FH972_014783</name>
</gene>
<accession>A0A5N6RCL9</accession>
<reference evidence="1 2" key="1">
    <citation type="submission" date="2019-06" db="EMBL/GenBank/DDBJ databases">
        <title>A chromosomal-level reference genome of Carpinus fangiana (Coryloideae, Betulaceae).</title>
        <authorList>
            <person name="Yang X."/>
            <person name="Wang Z."/>
            <person name="Zhang L."/>
            <person name="Hao G."/>
            <person name="Liu J."/>
            <person name="Yang Y."/>
        </authorList>
    </citation>
    <scope>NUCLEOTIDE SEQUENCE [LARGE SCALE GENOMIC DNA]</scope>
    <source>
        <strain evidence="1">Cfa_2016G</strain>
        <tissue evidence="1">Leaf</tissue>
    </source>
</reference>
<dbReference type="Proteomes" id="UP000327013">
    <property type="component" value="Chromosome 6"/>
</dbReference>
<proteinExistence type="predicted"/>
<protein>
    <submittedName>
        <fullName evidence="1">Uncharacterized protein</fullName>
    </submittedName>
</protein>
<dbReference type="InterPro" id="IPR029063">
    <property type="entry name" value="SAM-dependent_MTases_sf"/>
</dbReference>
<keyword evidence="2" id="KW-1185">Reference proteome</keyword>
<dbReference type="AlphaFoldDB" id="A0A5N6RCL9"/>
<sequence>MSTMESLMADDGVVLLGYQLRSPEADKLFWEVCQTVFDIEKVPHQDLHPDYAYEEADVYVLRKKEEGS</sequence>
<dbReference type="OrthoDB" id="413520at2759"/>
<dbReference type="Gene3D" id="3.40.50.150">
    <property type="entry name" value="Vaccinia Virus protein VP39"/>
    <property type="match status" value="1"/>
</dbReference>
<dbReference type="EMBL" id="CM017326">
    <property type="protein sequence ID" value="KAE8076116.1"/>
    <property type="molecule type" value="Genomic_DNA"/>
</dbReference>
<evidence type="ECO:0000313" key="2">
    <source>
        <dbReference type="Proteomes" id="UP000327013"/>
    </source>
</evidence>
<name>A0A5N6RCL9_9ROSI</name>
<organism evidence="1 2">
    <name type="scientific">Carpinus fangiana</name>
    <dbReference type="NCBI Taxonomy" id="176857"/>
    <lineage>
        <taxon>Eukaryota</taxon>
        <taxon>Viridiplantae</taxon>
        <taxon>Streptophyta</taxon>
        <taxon>Embryophyta</taxon>
        <taxon>Tracheophyta</taxon>
        <taxon>Spermatophyta</taxon>
        <taxon>Magnoliopsida</taxon>
        <taxon>eudicotyledons</taxon>
        <taxon>Gunneridae</taxon>
        <taxon>Pentapetalae</taxon>
        <taxon>rosids</taxon>
        <taxon>fabids</taxon>
        <taxon>Fagales</taxon>
        <taxon>Betulaceae</taxon>
        <taxon>Carpinus</taxon>
    </lineage>
</organism>
<evidence type="ECO:0000313" key="1">
    <source>
        <dbReference type="EMBL" id="KAE8076116.1"/>
    </source>
</evidence>